<dbReference type="GO" id="GO:0030007">
    <property type="term" value="P:intracellular potassium ion homeostasis"/>
    <property type="evidence" value="ECO:0007669"/>
    <property type="project" value="TreeGrafter"/>
</dbReference>
<evidence type="ECO:0000256" key="1">
    <source>
        <dbReference type="ARBA" id="ARBA00004141"/>
    </source>
</evidence>
<evidence type="ECO:0000313" key="14">
    <source>
        <dbReference type="Proteomes" id="UP000559027"/>
    </source>
</evidence>
<evidence type="ECO:0000256" key="8">
    <source>
        <dbReference type="ARBA" id="ARBA00023065"/>
    </source>
</evidence>
<dbReference type="GO" id="GO:0042391">
    <property type="term" value="P:regulation of membrane potential"/>
    <property type="evidence" value="ECO:0007669"/>
    <property type="project" value="InterPro"/>
</dbReference>
<evidence type="ECO:0000259" key="12">
    <source>
        <dbReference type="Pfam" id="PF00999"/>
    </source>
</evidence>
<feature type="transmembrane region" description="Helical" evidence="11">
    <location>
        <begin position="246"/>
        <end position="265"/>
    </location>
</feature>
<evidence type="ECO:0000256" key="2">
    <source>
        <dbReference type="ARBA" id="ARBA00005248"/>
    </source>
</evidence>
<proteinExistence type="inferred from homology"/>
<feature type="domain" description="Cation/H+ exchanger transmembrane" evidence="12">
    <location>
        <begin position="2"/>
        <end position="381"/>
    </location>
</feature>
<evidence type="ECO:0000256" key="5">
    <source>
        <dbReference type="ARBA" id="ARBA00022692"/>
    </source>
</evidence>
<dbReference type="GO" id="GO:0005886">
    <property type="term" value="C:plasma membrane"/>
    <property type="evidence" value="ECO:0007669"/>
    <property type="project" value="InterPro"/>
</dbReference>
<keyword evidence="7" id="KW-0915">Sodium</keyword>
<keyword evidence="4" id="KW-0050">Antiport</keyword>
<sequence>MGPLCAGIFDPRSWATESNHITLEIMRVVLATGLFAIGVELPKSYMYDHMKGLFAMVVPTMAIGWVIVAGLLKALFTRFDFITCLVLAACLTPTDPIISAAIVGGKFARNHVPLNIRHLISAEAASNDGLAYPFLSISLYLTMEPNRRKDIQNWVVIGWLYQVFLGILIGAIIGYLFSHIMKFSHKRGFIDRESYVAQYLALAIFTMGVVDTLGSDDLLAAFAAGSAISWDGDFNTRVEGEAFATVIEYILNCGCFFYIGAWLPWSQFTLPEIGLSPWRLVVLCIGILLLRRIPAILALYRWVPEIENWKEALFCGHFGPVSWTFMGVGAIFISTLALHRLPEPQNPPQTQEDILAIALQPIVGFVVLVSIIVHGLSIPFFNVGRGIHSRTLTRTNTLGARTRTIGPLIPDWLLSVRRSPTDPSLPVHHSSTDESAPQLPPLVHVRDEKGYEMDPPTSHLGNMSVASTQPSTSLTQDLKVSRGHRISATVQECDYGVDENSQDHGSVSDSKTKIVEGVDNDEGEGVPAAATSDEVMKRAVAGKNTVRIAGAQ</sequence>
<organism evidence="13 14">
    <name type="scientific">Leucocoprinus leucothites</name>
    <dbReference type="NCBI Taxonomy" id="201217"/>
    <lineage>
        <taxon>Eukaryota</taxon>
        <taxon>Fungi</taxon>
        <taxon>Dikarya</taxon>
        <taxon>Basidiomycota</taxon>
        <taxon>Agaricomycotina</taxon>
        <taxon>Agaricomycetes</taxon>
        <taxon>Agaricomycetidae</taxon>
        <taxon>Agaricales</taxon>
        <taxon>Agaricineae</taxon>
        <taxon>Agaricaceae</taxon>
        <taxon>Leucocoprinus</taxon>
    </lineage>
</organism>
<feature type="transmembrane region" description="Helical" evidence="11">
    <location>
        <begin position="354"/>
        <end position="381"/>
    </location>
</feature>
<dbReference type="Proteomes" id="UP000559027">
    <property type="component" value="Unassembled WGS sequence"/>
</dbReference>
<evidence type="ECO:0000256" key="3">
    <source>
        <dbReference type="ARBA" id="ARBA00022448"/>
    </source>
</evidence>
<keyword evidence="3" id="KW-0813">Transport</keyword>
<keyword evidence="8" id="KW-0406">Ion transport</keyword>
<gene>
    <name evidence="13" type="ORF">D9756_010464</name>
</gene>
<feature type="transmembrane region" description="Helical" evidence="11">
    <location>
        <begin position="312"/>
        <end position="334"/>
    </location>
</feature>
<dbReference type="PANTHER" id="PTHR31382">
    <property type="entry name" value="NA(+)/H(+) ANTIPORTER"/>
    <property type="match status" value="1"/>
</dbReference>
<evidence type="ECO:0000256" key="6">
    <source>
        <dbReference type="ARBA" id="ARBA00022989"/>
    </source>
</evidence>
<keyword evidence="14" id="KW-1185">Reference proteome</keyword>
<protein>
    <recommendedName>
        <fullName evidence="12">Cation/H+ exchanger transmembrane domain-containing protein</fullName>
    </recommendedName>
</protein>
<reference evidence="13 14" key="1">
    <citation type="journal article" date="2020" name="ISME J.">
        <title>Uncovering the hidden diversity of litter-decomposition mechanisms in mushroom-forming fungi.</title>
        <authorList>
            <person name="Floudas D."/>
            <person name="Bentzer J."/>
            <person name="Ahren D."/>
            <person name="Johansson T."/>
            <person name="Persson P."/>
            <person name="Tunlid A."/>
        </authorList>
    </citation>
    <scope>NUCLEOTIDE SEQUENCE [LARGE SCALE GENOMIC DNA]</scope>
    <source>
        <strain evidence="13 14">CBS 146.42</strain>
    </source>
</reference>
<dbReference type="InterPro" id="IPR038770">
    <property type="entry name" value="Na+/solute_symporter_sf"/>
</dbReference>
<dbReference type="PANTHER" id="PTHR31382:SF4">
    <property type="entry name" value="NA(+)_H(+) ANTIPORTER"/>
    <property type="match status" value="1"/>
</dbReference>
<dbReference type="Pfam" id="PF00999">
    <property type="entry name" value="Na_H_Exchanger"/>
    <property type="match status" value="1"/>
</dbReference>
<dbReference type="EMBL" id="JAACJO010000020">
    <property type="protein sequence ID" value="KAF5348270.1"/>
    <property type="molecule type" value="Genomic_DNA"/>
</dbReference>
<keyword evidence="9 11" id="KW-0472">Membrane</keyword>
<name>A0A8H5CUT6_9AGAR</name>
<keyword evidence="10" id="KW-0739">Sodium transport</keyword>
<evidence type="ECO:0000256" key="9">
    <source>
        <dbReference type="ARBA" id="ARBA00023136"/>
    </source>
</evidence>
<feature type="transmembrane region" description="Helical" evidence="11">
    <location>
        <begin position="20"/>
        <end position="41"/>
    </location>
</feature>
<evidence type="ECO:0000256" key="10">
    <source>
        <dbReference type="ARBA" id="ARBA00023201"/>
    </source>
</evidence>
<evidence type="ECO:0000313" key="13">
    <source>
        <dbReference type="EMBL" id="KAF5348270.1"/>
    </source>
</evidence>
<dbReference type="GO" id="GO:0036376">
    <property type="term" value="P:sodium ion export across plasma membrane"/>
    <property type="evidence" value="ECO:0007669"/>
    <property type="project" value="InterPro"/>
</dbReference>
<comment type="subcellular location">
    <subcellularLocation>
        <location evidence="1">Membrane</location>
        <topology evidence="1">Multi-pass membrane protein</topology>
    </subcellularLocation>
</comment>
<dbReference type="InterPro" id="IPR004712">
    <property type="entry name" value="Na+/H+_antiporter_fungi"/>
</dbReference>
<dbReference type="OrthoDB" id="2190219at2759"/>
<keyword evidence="5 11" id="KW-0812">Transmembrane</keyword>
<dbReference type="GO" id="GO:0120029">
    <property type="term" value="P:proton export across plasma membrane"/>
    <property type="evidence" value="ECO:0007669"/>
    <property type="project" value="InterPro"/>
</dbReference>
<dbReference type="AlphaFoldDB" id="A0A8H5CUT6"/>
<feature type="transmembrane region" description="Helical" evidence="11">
    <location>
        <begin position="277"/>
        <end position="300"/>
    </location>
</feature>
<comment type="similarity">
    <text evidence="2">Belongs to the fungal Na(+)/H(+) exchanger family.</text>
</comment>
<dbReference type="Gene3D" id="1.20.1530.20">
    <property type="match status" value="1"/>
</dbReference>
<feature type="transmembrane region" description="Helical" evidence="11">
    <location>
        <begin position="53"/>
        <end position="72"/>
    </location>
</feature>
<evidence type="ECO:0000256" key="11">
    <source>
        <dbReference type="SAM" id="Phobius"/>
    </source>
</evidence>
<keyword evidence="6 11" id="KW-1133">Transmembrane helix</keyword>
<evidence type="ECO:0000256" key="4">
    <source>
        <dbReference type="ARBA" id="ARBA00022449"/>
    </source>
</evidence>
<evidence type="ECO:0000256" key="7">
    <source>
        <dbReference type="ARBA" id="ARBA00023053"/>
    </source>
</evidence>
<feature type="transmembrane region" description="Helical" evidence="11">
    <location>
        <begin position="154"/>
        <end position="177"/>
    </location>
</feature>
<dbReference type="InterPro" id="IPR006153">
    <property type="entry name" value="Cation/H_exchanger_TM"/>
</dbReference>
<comment type="caution">
    <text evidence="13">The sequence shown here is derived from an EMBL/GenBank/DDBJ whole genome shotgun (WGS) entry which is preliminary data.</text>
</comment>
<feature type="transmembrane region" description="Helical" evidence="11">
    <location>
        <begin position="78"/>
        <end position="103"/>
    </location>
</feature>
<dbReference type="GO" id="GO:0015385">
    <property type="term" value="F:sodium:proton antiporter activity"/>
    <property type="evidence" value="ECO:0007669"/>
    <property type="project" value="InterPro"/>
</dbReference>
<accession>A0A8H5CUT6</accession>